<feature type="transmembrane region" description="Helical" evidence="8">
    <location>
        <begin position="370"/>
        <end position="391"/>
    </location>
</feature>
<comment type="subcellular location">
    <subcellularLocation>
        <location evidence="1">Membrane</location>
        <topology evidence="1">Multi-pass membrane protein</topology>
    </subcellularLocation>
</comment>
<evidence type="ECO:0000256" key="7">
    <source>
        <dbReference type="SAM" id="MobiDB-lite"/>
    </source>
</evidence>
<evidence type="ECO:0000313" key="11">
    <source>
        <dbReference type="Proteomes" id="UP000772434"/>
    </source>
</evidence>
<dbReference type="EMBL" id="JADNRY010000115">
    <property type="protein sequence ID" value="KAF9064790.1"/>
    <property type="molecule type" value="Genomic_DNA"/>
</dbReference>
<dbReference type="OrthoDB" id="3639251at2759"/>
<name>A0A9P5PMU1_9AGAR</name>
<evidence type="ECO:0000256" key="5">
    <source>
        <dbReference type="ARBA" id="ARBA00023136"/>
    </source>
</evidence>
<dbReference type="PROSITE" id="PS50850">
    <property type="entry name" value="MFS"/>
    <property type="match status" value="1"/>
</dbReference>
<dbReference type="PANTHER" id="PTHR43791">
    <property type="entry name" value="PERMEASE-RELATED"/>
    <property type="match status" value="1"/>
</dbReference>
<keyword evidence="3 8" id="KW-0812">Transmembrane</keyword>
<gene>
    <name evidence="10" type="ORF">BDP27DRAFT_1384689</name>
</gene>
<feature type="transmembrane region" description="Helical" evidence="8">
    <location>
        <begin position="437"/>
        <end position="457"/>
    </location>
</feature>
<evidence type="ECO:0000313" key="10">
    <source>
        <dbReference type="EMBL" id="KAF9064790.1"/>
    </source>
</evidence>
<keyword evidence="5 8" id="KW-0472">Membrane</keyword>
<organism evidence="10 11">
    <name type="scientific">Rhodocollybia butyracea</name>
    <dbReference type="NCBI Taxonomy" id="206335"/>
    <lineage>
        <taxon>Eukaryota</taxon>
        <taxon>Fungi</taxon>
        <taxon>Dikarya</taxon>
        <taxon>Basidiomycota</taxon>
        <taxon>Agaricomycotina</taxon>
        <taxon>Agaricomycetes</taxon>
        <taxon>Agaricomycetidae</taxon>
        <taxon>Agaricales</taxon>
        <taxon>Marasmiineae</taxon>
        <taxon>Omphalotaceae</taxon>
        <taxon>Rhodocollybia</taxon>
    </lineage>
</organism>
<dbReference type="SUPFAM" id="SSF103473">
    <property type="entry name" value="MFS general substrate transporter"/>
    <property type="match status" value="1"/>
</dbReference>
<feature type="transmembrane region" description="Helical" evidence="8">
    <location>
        <begin position="172"/>
        <end position="194"/>
    </location>
</feature>
<reference evidence="10" key="1">
    <citation type="submission" date="2020-11" db="EMBL/GenBank/DDBJ databases">
        <authorList>
            <consortium name="DOE Joint Genome Institute"/>
            <person name="Ahrendt S."/>
            <person name="Riley R."/>
            <person name="Andreopoulos W."/>
            <person name="Labutti K."/>
            <person name="Pangilinan J."/>
            <person name="Ruiz-Duenas F.J."/>
            <person name="Barrasa J.M."/>
            <person name="Sanchez-Garcia M."/>
            <person name="Camarero S."/>
            <person name="Miyauchi S."/>
            <person name="Serrano A."/>
            <person name="Linde D."/>
            <person name="Babiker R."/>
            <person name="Drula E."/>
            <person name="Ayuso-Fernandez I."/>
            <person name="Pacheco R."/>
            <person name="Padilla G."/>
            <person name="Ferreira P."/>
            <person name="Barriuso J."/>
            <person name="Kellner H."/>
            <person name="Castanera R."/>
            <person name="Alfaro M."/>
            <person name="Ramirez L."/>
            <person name="Pisabarro A.G."/>
            <person name="Kuo A."/>
            <person name="Tritt A."/>
            <person name="Lipzen A."/>
            <person name="He G."/>
            <person name="Yan M."/>
            <person name="Ng V."/>
            <person name="Cullen D."/>
            <person name="Martin F."/>
            <person name="Rosso M.-N."/>
            <person name="Henrissat B."/>
            <person name="Hibbett D."/>
            <person name="Martinez A.T."/>
            <person name="Grigoriev I.V."/>
        </authorList>
    </citation>
    <scope>NUCLEOTIDE SEQUENCE</scope>
    <source>
        <strain evidence="10">AH 40177</strain>
    </source>
</reference>
<feature type="transmembrane region" description="Helical" evidence="8">
    <location>
        <begin position="138"/>
        <end position="160"/>
    </location>
</feature>
<comment type="similarity">
    <text evidence="6">Belongs to the major facilitator superfamily. Allantoate permease family.</text>
</comment>
<feature type="domain" description="Major facilitator superfamily (MFS) profile" evidence="9">
    <location>
        <begin position="46"/>
        <end position="462"/>
    </location>
</feature>
<feature type="transmembrane region" description="Helical" evidence="8">
    <location>
        <begin position="403"/>
        <end position="425"/>
    </location>
</feature>
<dbReference type="PANTHER" id="PTHR43791:SF43">
    <property type="entry name" value="MAJOR FACILITATOR SUPERFAMILY (MFS) PROFILE DOMAIN-CONTAINING PROTEIN"/>
    <property type="match status" value="1"/>
</dbReference>
<feature type="transmembrane region" description="Helical" evidence="8">
    <location>
        <begin position="281"/>
        <end position="304"/>
    </location>
</feature>
<dbReference type="Pfam" id="PF07690">
    <property type="entry name" value="MFS_1"/>
    <property type="match status" value="1"/>
</dbReference>
<keyword evidence="2" id="KW-0813">Transport</keyword>
<dbReference type="InterPro" id="IPR036259">
    <property type="entry name" value="MFS_trans_sf"/>
</dbReference>
<evidence type="ECO:0000256" key="2">
    <source>
        <dbReference type="ARBA" id="ARBA00022448"/>
    </source>
</evidence>
<feature type="region of interest" description="Disordered" evidence="7">
    <location>
        <begin position="464"/>
        <end position="495"/>
    </location>
</feature>
<sequence length="495" mass="55860">MASYTKNPSRSVQQISWGSRISRVIWDRDDKSEEERKFVRRLDWGLMTIACLQYFVKYLDQSNVSNAYVSGMKEALDFQGNEYNTLITMWMVGYVIGQYPATLLMVKVSPSIWLPSCEIFWTVLVMCCAVAKNVKTLYALRFLIGMAEASAYPGMLWVLGSWYGPAELAKRTILFICCSSAGTMFSGYLQAAVYNNLNGIHGRAGWQWLFLIDGVISLPIALAGYFMIPDTPDRVNPRTRFWFREKDIRIGQERAVRFKRAPTKGFTVKDMLAAFKNWVPIAFMVPYTCYVLGLNSFAYMNLWLKAENYTVDKINLIPTGGYALQIATALIYSWVSDAIQMRWPVIAFAALLPFIGNVILAIWPDDKAAIFAGFYLNFTVTGSGAITLAWANELTSYSAEHRAITIGFLNTFSYIFNAWVPNVIFPASQAPHYKTGYKVTTAFFAVYLLATLLNAYLAHRFGSLSGSKSDEESIRADSDEKIDSRSETPTMPHDL</sequence>
<accession>A0A9P5PMU1</accession>
<evidence type="ECO:0000256" key="6">
    <source>
        <dbReference type="ARBA" id="ARBA00037968"/>
    </source>
</evidence>
<keyword evidence="4 8" id="KW-1133">Transmembrane helix</keyword>
<dbReference type="Proteomes" id="UP000772434">
    <property type="component" value="Unassembled WGS sequence"/>
</dbReference>
<keyword evidence="11" id="KW-1185">Reference proteome</keyword>
<evidence type="ECO:0000256" key="3">
    <source>
        <dbReference type="ARBA" id="ARBA00022692"/>
    </source>
</evidence>
<feature type="transmembrane region" description="Helical" evidence="8">
    <location>
        <begin position="206"/>
        <end position="228"/>
    </location>
</feature>
<evidence type="ECO:0000256" key="4">
    <source>
        <dbReference type="ARBA" id="ARBA00022989"/>
    </source>
</evidence>
<feature type="transmembrane region" description="Helical" evidence="8">
    <location>
        <begin position="341"/>
        <end position="363"/>
    </location>
</feature>
<proteinExistence type="inferred from homology"/>
<protein>
    <submittedName>
        <fullName evidence="10">MFS general substrate transporter</fullName>
    </submittedName>
</protein>
<dbReference type="GO" id="GO:0016020">
    <property type="term" value="C:membrane"/>
    <property type="evidence" value="ECO:0007669"/>
    <property type="project" value="UniProtKB-SubCell"/>
</dbReference>
<evidence type="ECO:0000256" key="8">
    <source>
        <dbReference type="SAM" id="Phobius"/>
    </source>
</evidence>
<dbReference type="GO" id="GO:0022857">
    <property type="term" value="F:transmembrane transporter activity"/>
    <property type="evidence" value="ECO:0007669"/>
    <property type="project" value="InterPro"/>
</dbReference>
<dbReference type="InterPro" id="IPR011701">
    <property type="entry name" value="MFS"/>
</dbReference>
<comment type="caution">
    <text evidence="10">The sequence shown here is derived from an EMBL/GenBank/DDBJ whole genome shotgun (WGS) entry which is preliminary data.</text>
</comment>
<dbReference type="AlphaFoldDB" id="A0A9P5PMU1"/>
<evidence type="ECO:0000256" key="1">
    <source>
        <dbReference type="ARBA" id="ARBA00004141"/>
    </source>
</evidence>
<dbReference type="InterPro" id="IPR020846">
    <property type="entry name" value="MFS_dom"/>
</dbReference>
<evidence type="ECO:0000259" key="9">
    <source>
        <dbReference type="PROSITE" id="PS50850"/>
    </source>
</evidence>
<feature type="compositionally biased region" description="Basic and acidic residues" evidence="7">
    <location>
        <begin position="468"/>
        <end position="486"/>
    </location>
</feature>
<dbReference type="Gene3D" id="1.20.1250.20">
    <property type="entry name" value="MFS general substrate transporter like domains"/>
    <property type="match status" value="2"/>
</dbReference>
<dbReference type="FunFam" id="1.20.1250.20:FF:000065">
    <property type="entry name" value="Putative MFS pantothenate transporter"/>
    <property type="match status" value="1"/>
</dbReference>
<feature type="transmembrane region" description="Helical" evidence="8">
    <location>
        <begin position="316"/>
        <end position="335"/>
    </location>
</feature>